<dbReference type="Proteomes" id="UP001175261">
    <property type="component" value="Unassembled WGS sequence"/>
</dbReference>
<evidence type="ECO:0000313" key="3">
    <source>
        <dbReference type="Proteomes" id="UP001175261"/>
    </source>
</evidence>
<keyword evidence="3" id="KW-1185">Reference proteome</keyword>
<sequence length="209" mass="23157">MSCQCQCRKGCAVRGGSCPIQDGAGSPATLASGTSISVRRHPECKGPVHDECVSLLVLHDKQIKDIIPDTRPALKSMRSARDRLSRRNNKNNNMNTSSSAGSSRSSTPPAHLTDQGRKSSTCSERSCSHIPADDVSELWRCMLQLQDEYGCYNSTRMEVAVEAGEDGLDLMPSRFIIDTLNDSVVDLPEEGWERLDRYLRPESYKHDQK</sequence>
<name>A0AA39G9K6_SARSR</name>
<accession>A0AA39G9K6</accession>
<proteinExistence type="predicted"/>
<feature type="compositionally biased region" description="Low complexity" evidence="1">
    <location>
        <begin position="90"/>
        <end position="106"/>
    </location>
</feature>
<reference evidence="2" key="1">
    <citation type="submission" date="2022-10" db="EMBL/GenBank/DDBJ databases">
        <title>Determination and structural analysis of whole genome sequence of Sarocladium strictum F4-1.</title>
        <authorList>
            <person name="Hu L."/>
            <person name="Jiang Y."/>
        </authorList>
    </citation>
    <scope>NUCLEOTIDE SEQUENCE</scope>
    <source>
        <strain evidence="2">F4-1</strain>
    </source>
</reference>
<dbReference type="EMBL" id="JAPDFR010000009">
    <property type="protein sequence ID" value="KAK0382946.1"/>
    <property type="molecule type" value="Genomic_DNA"/>
</dbReference>
<gene>
    <name evidence="2" type="ORF">NLU13_8862</name>
</gene>
<evidence type="ECO:0000256" key="1">
    <source>
        <dbReference type="SAM" id="MobiDB-lite"/>
    </source>
</evidence>
<comment type="caution">
    <text evidence="2">The sequence shown here is derived from an EMBL/GenBank/DDBJ whole genome shotgun (WGS) entry which is preliminary data.</text>
</comment>
<dbReference type="AlphaFoldDB" id="A0AA39G9K6"/>
<feature type="region of interest" description="Disordered" evidence="1">
    <location>
        <begin position="69"/>
        <end position="126"/>
    </location>
</feature>
<organism evidence="2 3">
    <name type="scientific">Sarocladium strictum</name>
    <name type="common">Black bundle disease fungus</name>
    <name type="synonym">Acremonium strictum</name>
    <dbReference type="NCBI Taxonomy" id="5046"/>
    <lineage>
        <taxon>Eukaryota</taxon>
        <taxon>Fungi</taxon>
        <taxon>Dikarya</taxon>
        <taxon>Ascomycota</taxon>
        <taxon>Pezizomycotina</taxon>
        <taxon>Sordariomycetes</taxon>
        <taxon>Hypocreomycetidae</taxon>
        <taxon>Hypocreales</taxon>
        <taxon>Sarocladiaceae</taxon>
        <taxon>Sarocladium</taxon>
    </lineage>
</organism>
<evidence type="ECO:0000313" key="2">
    <source>
        <dbReference type="EMBL" id="KAK0382946.1"/>
    </source>
</evidence>
<protein>
    <submittedName>
        <fullName evidence="2">Uncharacterized protein</fullName>
    </submittedName>
</protein>